<dbReference type="Proteomes" id="UP000509761">
    <property type="component" value="Chromosome"/>
</dbReference>
<dbReference type="Gene3D" id="1.10.1710.10">
    <property type="entry name" value="ProQ/FinO domain"/>
    <property type="match status" value="1"/>
</dbReference>
<gene>
    <name evidence="6" type="ORF">FX987_00542</name>
</gene>
<reference evidence="6 7" key="1">
    <citation type="submission" date="2019-12" db="EMBL/GenBank/DDBJ databases">
        <title>Genome sequencing and assembly of endphytes of Porphyra tenera.</title>
        <authorList>
            <person name="Park J.M."/>
            <person name="Shin R."/>
            <person name="Jo S.H."/>
        </authorList>
    </citation>
    <scope>NUCLEOTIDE SEQUENCE [LARGE SCALE GENOMIC DNA]</scope>
    <source>
        <strain evidence="6 7">GPM3</strain>
    </source>
</reference>
<dbReference type="RefSeq" id="WP_174788090.1">
    <property type="nucleotide sequence ID" value="NZ_CP054580.1"/>
</dbReference>
<dbReference type="PANTHER" id="PTHR38106:SF1">
    <property type="entry name" value="RNA CHAPERONE PROQ"/>
    <property type="match status" value="1"/>
</dbReference>
<keyword evidence="1" id="KW-0963">Cytoplasm</keyword>
<feature type="compositionally biased region" description="Basic and acidic residues" evidence="4">
    <location>
        <begin position="85"/>
        <end position="104"/>
    </location>
</feature>
<feature type="compositionally biased region" description="Basic and acidic residues" evidence="4">
    <location>
        <begin position="58"/>
        <end position="77"/>
    </location>
</feature>
<dbReference type="InterPro" id="IPR036442">
    <property type="entry name" value="ProQ/FinO_sf"/>
</dbReference>
<feature type="compositionally biased region" description="Basic and acidic residues" evidence="4">
    <location>
        <begin position="192"/>
        <end position="213"/>
    </location>
</feature>
<evidence type="ECO:0000313" key="6">
    <source>
        <dbReference type="EMBL" id="QKS22791.1"/>
    </source>
</evidence>
<feature type="compositionally biased region" description="Basic and acidic residues" evidence="4">
    <location>
        <begin position="242"/>
        <end position="262"/>
    </location>
</feature>
<evidence type="ECO:0000313" key="7">
    <source>
        <dbReference type="Proteomes" id="UP000509761"/>
    </source>
</evidence>
<keyword evidence="3" id="KW-0143">Chaperone</keyword>
<dbReference type="GO" id="GO:0005829">
    <property type="term" value="C:cytosol"/>
    <property type="evidence" value="ECO:0007669"/>
    <property type="project" value="TreeGrafter"/>
</dbReference>
<evidence type="ECO:0000256" key="1">
    <source>
        <dbReference type="ARBA" id="ARBA00022490"/>
    </source>
</evidence>
<dbReference type="GO" id="GO:0010608">
    <property type="term" value="P:post-transcriptional regulation of gene expression"/>
    <property type="evidence" value="ECO:0007669"/>
    <property type="project" value="InterPro"/>
</dbReference>
<feature type="domain" description="ProQ/FinO" evidence="5">
    <location>
        <begin position="112"/>
        <end position="221"/>
    </location>
</feature>
<dbReference type="AlphaFoldDB" id="A0AAP9SZQ6"/>
<dbReference type="SUPFAM" id="SSF48657">
    <property type="entry name" value="FinO-like"/>
    <property type="match status" value="1"/>
</dbReference>
<keyword evidence="7" id="KW-1185">Reference proteome</keyword>
<accession>A0AAP9SZQ6</accession>
<feature type="region of interest" description="Disordered" evidence="4">
    <location>
        <begin position="186"/>
        <end position="271"/>
    </location>
</feature>
<dbReference type="SMART" id="SM00945">
    <property type="entry name" value="ProQ"/>
    <property type="match status" value="1"/>
</dbReference>
<feature type="region of interest" description="Disordered" evidence="4">
    <location>
        <begin position="37"/>
        <end position="115"/>
    </location>
</feature>
<evidence type="ECO:0000259" key="5">
    <source>
        <dbReference type="SMART" id="SM00945"/>
    </source>
</evidence>
<evidence type="ECO:0000256" key="2">
    <source>
        <dbReference type="ARBA" id="ARBA00022884"/>
    </source>
</evidence>
<dbReference type="PANTHER" id="PTHR38106">
    <property type="entry name" value="RNA CHAPERONE PROQ"/>
    <property type="match status" value="1"/>
</dbReference>
<protein>
    <submittedName>
        <fullName evidence="6">RNA chaperone ProQ</fullName>
    </submittedName>
</protein>
<organism evidence="6 7">
    <name type="scientific">Vreelandella titanicae</name>
    <dbReference type="NCBI Taxonomy" id="664683"/>
    <lineage>
        <taxon>Bacteria</taxon>
        <taxon>Pseudomonadati</taxon>
        <taxon>Pseudomonadota</taxon>
        <taxon>Gammaproteobacteria</taxon>
        <taxon>Oceanospirillales</taxon>
        <taxon>Halomonadaceae</taxon>
        <taxon>Vreelandella</taxon>
    </lineage>
</organism>
<proteinExistence type="predicted"/>
<dbReference type="GO" id="GO:0033592">
    <property type="term" value="F:RNA strand annealing activity"/>
    <property type="evidence" value="ECO:0007669"/>
    <property type="project" value="InterPro"/>
</dbReference>
<dbReference type="GO" id="GO:0034057">
    <property type="term" value="F:RNA strand-exchange activity"/>
    <property type="evidence" value="ECO:0007669"/>
    <property type="project" value="InterPro"/>
</dbReference>
<evidence type="ECO:0000256" key="3">
    <source>
        <dbReference type="ARBA" id="ARBA00023186"/>
    </source>
</evidence>
<keyword evidence="2" id="KW-0694">RNA-binding</keyword>
<evidence type="ECO:0000256" key="4">
    <source>
        <dbReference type="SAM" id="MobiDB-lite"/>
    </source>
</evidence>
<dbReference type="InterPro" id="IPR016103">
    <property type="entry name" value="ProQ/FinO"/>
</dbReference>
<dbReference type="Pfam" id="PF04352">
    <property type="entry name" value="ProQ"/>
    <property type="match status" value="1"/>
</dbReference>
<sequence length="271" mass="30284">MAASLMNILDDLEARLERTQAELHALREENQRLKQQLALKNAQSQSEPSSEATTTIDTEIHSEEAVDAKVLDPKAPETPDQAEPEEAKPEEAKPAETVLEEKGESSATAETAKAPSPHALLNQWYERYPKAFFKGHTKPLKVGIHQQLAEREEWPNKLIRRALANYVNLPRYIKAVREGAERVDLDGQPAGKVDKEAARHAAEKRGEKKEGGQPKKAQPKPSPAAKNTRKEKPKQPDLAQDAEPKPEKGEPRKSLSLEDKLLDLQQKFKGR</sequence>
<name>A0AAP9SZQ6_9GAMM</name>
<dbReference type="InterPro" id="IPR023529">
    <property type="entry name" value="ProQ"/>
</dbReference>
<feature type="compositionally biased region" description="Polar residues" evidence="4">
    <location>
        <begin position="41"/>
        <end position="57"/>
    </location>
</feature>
<dbReference type="EMBL" id="CP054580">
    <property type="protein sequence ID" value="QKS22791.1"/>
    <property type="molecule type" value="Genomic_DNA"/>
</dbReference>